<feature type="transmembrane region" description="Helical" evidence="7">
    <location>
        <begin position="70"/>
        <end position="90"/>
    </location>
</feature>
<dbReference type="Gene3D" id="1.10.630.10">
    <property type="entry name" value="Cytochrome P450"/>
    <property type="match status" value="1"/>
</dbReference>
<proteinExistence type="inferred from homology"/>
<evidence type="ECO:0000256" key="6">
    <source>
        <dbReference type="ARBA" id="ARBA00023033"/>
    </source>
</evidence>
<dbReference type="PANTHER" id="PTHR47950:SF14">
    <property type="entry name" value="CYTOCHROME P450 76A2-LIKE ISOFORM X1"/>
    <property type="match status" value="1"/>
</dbReference>
<accession>A0AAV3PDH2</accession>
<evidence type="ECO:0000256" key="1">
    <source>
        <dbReference type="ARBA" id="ARBA00010617"/>
    </source>
</evidence>
<keyword evidence="9" id="KW-1185">Reference proteome</keyword>
<dbReference type="GO" id="GO:0020037">
    <property type="term" value="F:heme binding"/>
    <property type="evidence" value="ECO:0007669"/>
    <property type="project" value="InterPro"/>
</dbReference>
<dbReference type="PANTHER" id="PTHR47950">
    <property type="entry name" value="CYTOCHROME P450, FAMILY 76, SUBFAMILY C, POLYPEPTIDE 5-RELATED"/>
    <property type="match status" value="1"/>
</dbReference>
<protein>
    <submittedName>
        <fullName evidence="8">Oxygenase</fullName>
    </submittedName>
</protein>
<evidence type="ECO:0000256" key="4">
    <source>
        <dbReference type="ARBA" id="ARBA00023002"/>
    </source>
</evidence>
<organism evidence="8 9">
    <name type="scientific">Lithospermum erythrorhizon</name>
    <name type="common">Purple gromwell</name>
    <name type="synonym">Lithospermum officinale var. erythrorhizon</name>
    <dbReference type="NCBI Taxonomy" id="34254"/>
    <lineage>
        <taxon>Eukaryota</taxon>
        <taxon>Viridiplantae</taxon>
        <taxon>Streptophyta</taxon>
        <taxon>Embryophyta</taxon>
        <taxon>Tracheophyta</taxon>
        <taxon>Spermatophyta</taxon>
        <taxon>Magnoliopsida</taxon>
        <taxon>eudicotyledons</taxon>
        <taxon>Gunneridae</taxon>
        <taxon>Pentapetalae</taxon>
        <taxon>asterids</taxon>
        <taxon>lamiids</taxon>
        <taxon>Boraginales</taxon>
        <taxon>Boraginaceae</taxon>
        <taxon>Boraginoideae</taxon>
        <taxon>Lithospermeae</taxon>
        <taxon>Lithospermum</taxon>
    </lineage>
</organism>
<reference evidence="8 9" key="1">
    <citation type="submission" date="2024-01" db="EMBL/GenBank/DDBJ databases">
        <title>The complete chloroplast genome sequence of Lithospermum erythrorhizon: insights into the phylogenetic relationship among Boraginaceae species and the maternal lineages of purple gromwells.</title>
        <authorList>
            <person name="Okada T."/>
            <person name="Watanabe K."/>
        </authorList>
    </citation>
    <scope>NUCLEOTIDE SEQUENCE [LARGE SCALE GENOMIC DNA]</scope>
</reference>
<dbReference type="InterPro" id="IPR002401">
    <property type="entry name" value="Cyt_P450_E_grp-I"/>
</dbReference>
<dbReference type="GO" id="GO:0004497">
    <property type="term" value="F:monooxygenase activity"/>
    <property type="evidence" value="ECO:0007669"/>
    <property type="project" value="UniProtKB-KW"/>
</dbReference>
<keyword evidence="5" id="KW-0408">Iron</keyword>
<evidence type="ECO:0000313" key="9">
    <source>
        <dbReference type="Proteomes" id="UP001454036"/>
    </source>
</evidence>
<comment type="similarity">
    <text evidence="1">Belongs to the cytochrome P450 family.</text>
</comment>
<dbReference type="GO" id="GO:0005506">
    <property type="term" value="F:iron ion binding"/>
    <property type="evidence" value="ECO:0007669"/>
    <property type="project" value="InterPro"/>
</dbReference>
<evidence type="ECO:0000256" key="2">
    <source>
        <dbReference type="ARBA" id="ARBA00022617"/>
    </source>
</evidence>
<gene>
    <name evidence="8" type="ORF">LIER_36932</name>
</gene>
<feature type="transmembrane region" description="Helical" evidence="7">
    <location>
        <begin position="6"/>
        <end position="26"/>
    </location>
</feature>
<evidence type="ECO:0000256" key="7">
    <source>
        <dbReference type="SAM" id="Phobius"/>
    </source>
</evidence>
<keyword evidence="7" id="KW-0472">Membrane</keyword>
<evidence type="ECO:0000313" key="8">
    <source>
        <dbReference type="EMBL" id="GAA0149430.1"/>
    </source>
</evidence>
<dbReference type="PRINTS" id="PR00463">
    <property type="entry name" value="EP450I"/>
</dbReference>
<dbReference type="SUPFAM" id="SSF48264">
    <property type="entry name" value="Cytochrome P450"/>
    <property type="match status" value="1"/>
</dbReference>
<dbReference type="PRINTS" id="PR00385">
    <property type="entry name" value="P450"/>
</dbReference>
<dbReference type="Pfam" id="PF00067">
    <property type="entry name" value="p450"/>
    <property type="match status" value="1"/>
</dbReference>
<evidence type="ECO:0000256" key="3">
    <source>
        <dbReference type="ARBA" id="ARBA00022723"/>
    </source>
</evidence>
<keyword evidence="6" id="KW-0503">Monooxygenase</keyword>
<dbReference type="AlphaFoldDB" id="A0AAV3PDH2"/>
<sequence length="483" mass="55037">MEYHFTSPILLYSFVALLSILFLLFLKGNKKSLTKLPPSPPGWPLFGHMFNLGTLPYATMAKMKEKYGPVIWLKIGSINTMAVLSANVAAELYKNHDMSFSDRLIVEILTSHDFHKSSMAFSPYGPYWRMLRRLCNAGLNSKINDGMVHVRRKCVDDMITWIGKEAETAGIEKRGIEIVDFLFLANVNVIGNILFSRDLAEPNSKTGSELFASVTGFFHLCGEPNVSDLFSWLKPFDLQGLKKKMDRDLGKAMEIVARIVKERLEEKHKGGEKQRNDLLDVLLEFKGHGSDEQEKLSEHTILVFLLELFLAAMETTAHTTEWALAELLCDPEKMIAAKNEIRKILGKNRRFDESDIDNLPFLQAIVKETLRLHPPVVLIPKKASKDTVFMGYEIPKSTHVMVNLWAIGRDSEYWSDPLSFKPERRICPGLPIAHRLLPLLLGSLLHEFDWELFDSLPLDMSEKMGLTVRKLKPLRVIPRKRSC</sequence>
<dbReference type="Proteomes" id="UP001454036">
    <property type="component" value="Unassembled WGS sequence"/>
</dbReference>
<keyword evidence="7" id="KW-1133">Transmembrane helix</keyword>
<keyword evidence="3" id="KW-0479">Metal-binding</keyword>
<keyword evidence="2" id="KW-0349">Heme</keyword>
<dbReference type="InterPro" id="IPR036396">
    <property type="entry name" value="Cyt_P450_sf"/>
</dbReference>
<evidence type="ECO:0000256" key="5">
    <source>
        <dbReference type="ARBA" id="ARBA00023004"/>
    </source>
</evidence>
<keyword evidence="7" id="KW-0812">Transmembrane</keyword>
<keyword evidence="4" id="KW-0560">Oxidoreductase</keyword>
<name>A0AAV3PDH2_LITER</name>
<comment type="caution">
    <text evidence="8">The sequence shown here is derived from an EMBL/GenBank/DDBJ whole genome shotgun (WGS) entry which is preliminary data.</text>
</comment>
<dbReference type="InterPro" id="IPR001128">
    <property type="entry name" value="Cyt_P450"/>
</dbReference>
<dbReference type="GO" id="GO:0016705">
    <property type="term" value="F:oxidoreductase activity, acting on paired donors, with incorporation or reduction of molecular oxygen"/>
    <property type="evidence" value="ECO:0007669"/>
    <property type="project" value="InterPro"/>
</dbReference>
<dbReference type="EMBL" id="BAABME010017263">
    <property type="protein sequence ID" value="GAA0149430.1"/>
    <property type="molecule type" value="Genomic_DNA"/>
</dbReference>